<organism evidence="1 2">
    <name type="scientific">Dallia pectoralis</name>
    <name type="common">Alaska blackfish</name>
    <dbReference type="NCBI Taxonomy" id="75939"/>
    <lineage>
        <taxon>Eukaryota</taxon>
        <taxon>Metazoa</taxon>
        <taxon>Chordata</taxon>
        <taxon>Craniata</taxon>
        <taxon>Vertebrata</taxon>
        <taxon>Euteleostomi</taxon>
        <taxon>Actinopterygii</taxon>
        <taxon>Neopterygii</taxon>
        <taxon>Teleostei</taxon>
        <taxon>Protacanthopterygii</taxon>
        <taxon>Esociformes</taxon>
        <taxon>Umbridae</taxon>
        <taxon>Dallia</taxon>
    </lineage>
</organism>
<dbReference type="Proteomes" id="UP001157502">
    <property type="component" value="Chromosome 8"/>
</dbReference>
<sequence length="157" mass="18273">MELVALQRPFGPHSKLILTEIYNSARLEQRSYIGWIRQLTTIPGSRMHAVKMHVRQMDDRQRRQAKRKRQERARQSTTHSSIGKFSRPLWPPVLDNNPPKDKKMEPMTSITTSKRRATRRPSRAARTKTPRTAKGTSKFSRPFWPPVLDSHPPKGEL</sequence>
<gene>
    <name evidence="1" type="ORF">DPEC_G00099800</name>
</gene>
<evidence type="ECO:0000313" key="2">
    <source>
        <dbReference type="Proteomes" id="UP001157502"/>
    </source>
</evidence>
<dbReference type="EMBL" id="CM055735">
    <property type="protein sequence ID" value="KAJ8007963.1"/>
    <property type="molecule type" value="Genomic_DNA"/>
</dbReference>
<name>A0ACC2GW05_DALPE</name>
<evidence type="ECO:0000313" key="1">
    <source>
        <dbReference type="EMBL" id="KAJ8007963.1"/>
    </source>
</evidence>
<reference evidence="1" key="1">
    <citation type="submission" date="2021-05" db="EMBL/GenBank/DDBJ databases">
        <authorList>
            <person name="Pan Q."/>
            <person name="Jouanno E."/>
            <person name="Zahm M."/>
            <person name="Klopp C."/>
            <person name="Cabau C."/>
            <person name="Louis A."/>
            <person name="Berthelot C."/>
            <person name="Parey E."/>
            <person name="Roest Crollius H."/>
            <person name="Montfort J."/>
            <person name="Robinson-Rechavi M."/>
            <person name="Bouchez O."/>
            <person name="Lampietro C."/>
            <person name="Lopez Roques C."/>
            <person name="Donnadieu C."/>
            <person name="Postlethwait J."/>
            <person name="Bobe J."/>
            <person name="Dillon D."/>
            <person name="Chandos A."/>
            <person name="von Hippel F."/>
            <person name="Guiguen Y."/>
        </authorList>
    </citation>
    <scope>NUCLEOTIDE SEQUENCE</scope>
    <source>
        <strain evidence="1">YG-Jan2019</strain>
    </source>
</reference>
<proteinExistence type="predicted"/>
<accession>A0ACC2GW05</accession>
<keyword evidence="2" id="KW-1185">Reference proteome</keyword>
<comment type="caution">
    <text evidence="1">The sequence shown here is derived from an EMBL/GenBank/DDBJ whole genome shotgun (WGS) entry which is preliminary data.</text>
</comment>
<protein>
    <submittedName>
        <fullName evidence="1">Uncharacterized protein</fullName>
    </submittedName>
</protein>